<keyword evidence="15" id="KW-0186">Copper</keyword>
<dbReference type="GO" id="GO:0005524">
    <property type="term" value="F:ATP binding"/>
    <property type="evidence" value="ECO:0007669"/>
    <property type="project" value="UniProtKB-KW"/>
</dbReference>
<evidence type="ECO:0000256" key="10">
    <source>
        <dbReference type="ARBA" id="ARBA00022796"/>
    </source>
</evidence>
<evidence type="ECO:0000259" key="22">
    <source>
        <dbReference type="PROSITE" id="PS50846"/>
    </source>
</evidence>
<feature type="transmembrane region" description="Helical" evidence="21">
    <location>
        <begin position="172"/>
        <end position="192"/>
    </location>
</feature>
<feature type="domain" description="HMA" evidence="22">
    <location>
        <begin position="2"/>
        <end position="68"/>
    </location>
</feature>
<keyword evidence="10" id="KW-0187">Copper transport</keyword>
<dbReference type="EC" id="7.2.2.8" evidence="3"/>
<evidence type="ECO:0000256" key="16">
    <source>
        <dbReference type="ARBA" id="ARBA00023065"/>
    </source>
</evidence>
<dbReference type="InterPro" id="IPR001757">
    <property type="entry name" value="P_typ_ATPase"/>
</dbReference>
<dbReference type="GO" id="GO:0140581">
    <property type="term" value="F:P-type monovalent copper transporter activity"/>
    <property type="evidence" value="ECO:0007669"/>
    <property type="project" value="UniProtKB-EC"/>
</dbReference>
<dbReference type="GO" id="GO:0016887">
    <property type="term" value="F:ATP hydrolysis activity"/>
    <property type="evidence" value="ECO:0007669"/>
    <property type="project" value="InterPro"/>
</dbReference>
<evidence type="ECO:0000256" key="9">
    <source>
        <dbReference type="ARBA" id="ARBA00022741"/>
    </source>
</evidence>
<proteinExistence type="inferred from homology"/>
<dbReference type="AlphaFoldDB" id="A0A424YF60"/>
<keyword evidence="13" id="KW-1278">Translocase</keyword>
<evidence type="ECO:0000256" key="18">
    <source>
        <dbReference type="ARBA" id="ARBA00029719"/>
    </source>
</evidence>
<dbReference type="InterPro" id="IPR027256">
    <property type="entry name" value="P-typ_ATPase_IB"/>
</dbReference>
<dbReference type="EMBL" id="QZAA01000124">
    <property type="protein sequence ID" value="RQD76284.1"/>
    <property type="molecule type" value="Genomic_DNA"/>
</dbReference>
<evidence type="ECO:0000256" key="3">
    <source>
        <dbReference type="ARBA" id="ARBA00012517"/>
    </source>
</evidence>
<dbReference type="GO" id="GO:0005886">
    <property type="term" value="C:plasma membrane"/>
    <property type="evidence" value="ECO:0007669"/>
    <property type="project" value="UniProtKB-SubCell"/>
</dbReference>
<keyword evidence="14 21" id="KW-1133">Transmembrane helix</keyword>
<dbReference type="Gene3D" id="3.30.70.100">
    <property type="match status" value="2"/>
</dbReference>
<dbReference type="CDD" id="cd00371">
    <property type="entry name" value="HMA"/>
    <property type="match status" value="2"/>
</dbReference>
<evidence type="ECO:0000256" key="1">
    <source>
        <dbReference type="ARBA" id="ARBA00004651"/>
    </source>
</evidence>
<evidence type="ECO:0000256" key="21">
    <source>
        <dbReference type="SAM" id="Phobius"/>
    </source>
</evidence>
<dbReference type="GO" id="GO:0005507">
    <property type="term" value="F:copper ion binding"/>
    <property type="evidence" value="ECO:0007669"/>
    <property type="project" value="InterPro"/>
</dbReference>
<keyword evidence="8" id="KW-0677">Repeat</keyword>
<accession>A0A424YF60</accession>
<keyword evidence="17 21" id="KW-0472">Membrane</keyword>
<evidence type="ECO:0000256" key="13">
    <source>
        <dbReference type="ARBA" id="ARBA00022967"/>
    </source>
</evidence>
<dbReference type="InterPro" id="IPR036163">
    <property type="entry name" value="HMA_dom_sf"/>
</dbReference>
<evidence type="ECO:0000256" key="8">
    <source>
        <dbReference type="ARBA" id="ARBA00022737"/>
    </source>
</evidence>
<keyword evidence="11" id="KW-0067">ATP-binding</keyword>
<dbReference type="PANTHER" id="PTHR43520">
    <property type="entry name" value="ATP7, ISOFORM B"/>
    <property type="match status" value="1"/>
</dbReference>
<keyword evidence="16" id="KW-0406">Ion transport</keyword>
<dbReference type="Gene3D" id="2.70.150.10">
    <property type="entry name" value="Calcium-transporting ATPase, cytoplasmic transduction domain A"/>
    <property type="match status" value="1"/>
</dbReference>
<dbReference type="InterPro" id="IPR059000">
    <property type="entry name" value="ATPase_P-type_domA"/>
</dbReference>
<dbReference type="PANTHER" id="PTHR43520:SF8">
    <property type="entry name" value="P-TYPE CU(+) TRANSPORTER"/>
    <property type="match status" value="1"/>
</dbReference>
<feature type="transmembrane region" description="Helical" evidence="21">
    <location>
        <begin position="235"/>
        <end position="252"/>
    </location>
</feature>
<dbReference type="Proteomes" id="UP000285138">
    <property type="component" value="Unassembled WGS sequence"/>
</dbReference>
<comment type="subcellular location">
    <subcellularLocation>
        <location evidence="1">Cell membrane</location>
        <topology evidence="1">Multi-pass membrane protein</topology>
    </subcellularLocation>
</comment>
<evidence type="ECO:0000256" key="15">
    <source>
        <dbReference type="ARBA" id="ARBA00023008"/>
    </source>
</evidence>
<evidence type="ECO:0000256" key="17">
    <source>
        <dbReference type="ARBA" id="ARBA00023136"/>
    </source>
</evidence>
<evidence type="ECO:0000256" key="20">
    <source>
        <dbReference type="ARBA" id="ARBA00049289"/>
    </source>
</evidence>
<organism evidence="23 24">
    <name type="scientific">Candidatus Syntrophonatronum acetioxidans</name>
    <dbReference type="NCBI Taxonomy" id="1795816"/>
    <lineage>
        <taxon>Bacteria</taxon>
        <taxon>Bacillati</taxon>
        <taxon>Bacillota</taxon>
        <taxon>Clostridia</taxon>
        <taxon>Eubacteriales</taxon>
        <taxon>Syntrophomonadaceae</taxon>
        <taxon>Candidatus Syntrophonatronum</taxon>
    </lineage>
</organism>
<dbReference type="FunFam" id="2.70.150.10:FF:000002">
    <property type="entry name" value="Copper-transporting ATPase 1, putative"/>
    <property type="match status" value="1"/>
</dbReference>
<evidence type="ECO:0000256" key="12">
    <source>
        <dbReference type="ARBA" id="ARBA00022842"/>
    </source>
</evidence>
<comment type="similarity">
    <text evidence="2">Belongs to the cation transport ATPase (P-type) (TC 3.A.3) family. Type IB subfamily.</text>
</comment>
<dbReference type="SUPFAM" id="SSF55008">
    <property type="entry name" value="HMA, heavy metal-associated domain"/>
    <property type="match status" value="2"/>
</dbReference>
<keyword evidence="5" id="KW-0813">Transport</keyword>
<feature type="non-terminal residue" evidence="23">
    <location>
        <position position="385"/>
    </location>
</feature>
<evidence type="ECO:0000256" key="6">
    <source>
        <dbReference type="ARBA" id="ARBA00022692"/>
    </source>
</evidence>
<reference evidence="23 24" key="1">
    <citation type="submission" date="2018-08" db="EMBL/GenBank/DDBJ databases">
        <title>The metabolism and importance of syntrophic acetate oxidation coupled to methane or sulfide production in haloalkaline environments.</title>
        <authorList>
            <person name="Timmers P.H.A."/>
            <person name="Vavourakis C.D."/>
            <person name="Sorokin D.Y."/>
            <person name="Sinninghe Damste J.S."/>
            <person name="Muyzer G."/>
            <person name="Stams A.J.M."/>
            <person name="Plugge C.M."/>
        </authorList>
    </citation>
    <scope>NUCLEOTIDE SEQUENCE [LARGE SCALE GENOMIC DNA]</scope>
    <source>
        <strain evidence="23">MSAO_Bac1</strain>
    </source>
</reference>
<dbReference type="InterPro" id="IPR006121">
    <property type="entry name" value="HMA_dom"/>
</dbReference>
<comment type="caution">
    <text evidence="23">The sequence shown here is derived from an EMBL/GenBank/DDBJ whole genome shotgun (WGS) entry which is preliminary data.</text>
</comment>
<gene>
    <name evidence="23" type="ORF">D5R97_04580</name>
</gene>
<dbReference type="Pfam" id="PF00122">
    <property type="entry name" value="E1-E2_ATPase"/>
    <property type="match status" value="1"/>
</dbReference>
<dbReference type="InterPro" id="IPR017969">
    <property type="entry name" value="Heavy-metal-associated_CS"/>
</dbReference>
<dbReference type="FunFam" id="3.30.70.100:FF:000005">
    <property type="entry name" value="Copper-exporting P-type ATPase A"/>
    <property type="match status" value="1"/>
</dbReference>
<comment type="catalytic activity">
    <reaction evidence="20">
        <text>Cu(+)(in) + ATP + H2O = Cu(+)(out) + ADP + phosphate + H(+)</text>
        <dbReference type="Rhea" id="RHEA:25792"/>
        <dbReference type="ChEBI" id="CHEBI:15377"/>
        <dbReference type="ChEBI" id="CHEBI:15378"/>
        <dbReference type="ChEBI" id="CHEBI:30616"/>
        <dbReference type="ChEBI" id="CHEBI:43474"/>
        <dbReference type="ChEBI" id="CHEBI:49552"/>
        <dbReference type="ChEBI" id="CHEBI:456216"/>
        <dbReference type="EC" id="7.2.2.8"/>
    </reaction>
</comment>
<protein>
    <recommendedName>
        <fullName evidence="4">Copper-exporting P-type ATPase</fullName>
        <ecNumber evidence="3">7.2.2.8</ecNumber>
    </recommendedName>
    <alternativeName>
        <fullName evidence="18">Copper-exporting P-type ATPase A</fullName>
    </alternativeName>
    <alternativeName>
        <fullName evidence="19">Cu(+)-exporting ATPase</fullName>
    </alternativeName>
</protein>
<dbReference type="PROSITE" id="PS01047">
    <property type="entry name" value="HMA_1"/>
    <property type="match status" value="2"/>
</dbReference>
<evidence type="ECO:0000256" key="14">
    <source>
        <dbReference type="ARBA" id="ARBA00022989"/>
    </source>
</evidence>
<dbReference type="SUPFAM" id="SSF81653">
    <property type="entry name" value="Calcium ATPase, transduction domain A"/>
    <property type="match status" value="1"/>
</dbReference>
<dbReference type="GO" id="GO:0055070">
    <property type="term" value="P:copper ion homeostasis"/>
    <property type="evidence" value="ECO:0007669"/>
    <property type="project" value="TreeGrafter"/>
</dbReference>
<evidence type="ECO:0000256" key="19">
    <source>
        <dbReference type="ARBA" id="ARBA00033239"/>
    </source>
</evidence>
<dbReference type="NCBIfam" id="TIGR01494">
    <property type="entry name" value="ATPase_P-type"/>
    <property type="match status" value="1"/>
</dbReference>
<keyword evidence="7" id="KW-0479">Metal-binding</keyword>
<dbReference type="InterPro" id="IPR008250">
    <property type="entry name" value="ATPase_P-typ_transduc_dom_A_sf"/>
</dbReference>
<keyword evidence="12" id="KW-0460">Magnesium</keyword>
<dbReference type="NCBIfam" id="TIGR00003">
    <property type="entry name" value="copper ion binding protein"/>
    <property type="match status" value="2"/>
</dbReference>
<keyword evidence="9" id="KW-0547">Nucleotide-binding</keyword>
<keyword evidence="6 21" id="KW-0812">Transmembrane</keyword>
<dbReference type="PRINTS" id="PR00941">
    <property type="entry name" value="CDATPASE"/>
</dbReference>
<evidence type="ECO:0000256" key="5">
    <source>
        <dbReference type="ARBA" id="ARBA00022448"/>
    </source>
</evidence>
<dbReference type="Pfam" id="PF00403">
    <property type="entry name" value="HMA"/>
    <property type="match status" value="2"/>
</dbReference>
<dbReference type="FunFam" id="3.30.70.100:FF:000033">
    <property type="entry name" value="Copper-transporting ATPase HMA5"/>
    <property type="match status" value="1"/>
</dbReference>
<dbReference type="GO" id="GO:0043682">
    <property type="term" value="F:P-type divalent copper transporter activity"/>
    <property type="evidence" value="ECO:0007669"/>
    <property type="project" value="TreeGrafter"/>
</dbReference>
<evidence type="ECO:0000313" key="23">
    <source>
        <dbReference type="EMBL" id="RQD76284.1"/>
    </source>
</evidence>
<evidence type="ECO:0000256" key="2">
    <source>
        <dbReference type="ARBA" id="ARBA00006024"/>
    </source>
</evidence>
<evidence type="ECO:0000256" key="4">
    <source>
        <dbReference type="ARBA" id="ARBA00015102"/>
    </source>
</evidence>
<dbReference type="PROSITE" id="PS50846">
    <property type="entry name" value="HMA_2"/>
    <property type="match status" value="2"/>
</dbReference>
<feature type="domain" description="HMA" evidence="22">
    <location>
        <begin position="78"/>
        <end position="144"/>
    </location>
</feature>
<name>A0A424YF60_9FIRM</name>
<sequence>MKKVSFKVRGMTCTACSRRLEKALQETEGVHKASVNFPLEKAYVEYEEGIVSDRYLMEKIAEVGFEVDQVLAEGEEKKKTVFKIEGMTCASCARRLEKNLQQTPGVEKASVNFAAEKATVSFNDKEVGFKDLINVVRDAGFQAEKIVEEEKIQKESEVDREEERIGRAAHRMWLAAVFAGLIMVLMMVNMFIIPIPGYFTITAILAFPSIFIAGWETHKGTWRAFRQGSANMDTLVTLGSLFPYLLSFLRYWFPLTTFVEMAASIMALHLVGRFLETKAKGRASQAIKNLLALEAKKARILDDGEEREIPVEELQPGQIMLVRPGEKIPTDGRVVGGKSSVDESMATGESLPVEKKIGDEVIGATFNKQGALKVEATRVGKETFE</sequence>
<evidence type="ECO:0000313" key="24">
    <source>
        <dbReference type="Proteomes" id="UP000285138"/>
    </source>
</evidence>
<evidence type="ECO:0000256" key="7">
    <source>
        <dbReference type="ARBA" id="ARBA00022723"/>
    </source>
</evidence>
<feature type="transmembrane region" description="Helical" evidence="21">
    <location>
        <begin position="198"/>
        <end position="215"/>
    </location>
</feature>
<dbReference type="InterPro" id="IPR006122">
    <property type="entry name" value="HMA_Cu_ion-bd"/>
</dbReference>
<evidence type="ECO:0000256" key="11">
    <source>
        <dbReference type="ARBA" id="ARBA00022840"/>
    </source>
</evidence>